<organism evidence="1">
    <name type="scientific">Tanacetum cinerariifolium</name>
    <name type="common">Dalmatian daisy</name>
    <name type="synonym">Chrysanthemum cinerariifolium</name>
    <dbReference type="NCBI Taxonomy" id="118510"/>
    <lineage>
        <taxon>Eukaryota</taxon>
        <taxon>Viridiplantae</taxon>
        <taxon>Streptophyta</taxon>
        <taxon>Embryophyta</taxon>
        <taxon>Tracheophyta</taxon>
        <taxon>Spermatophyta</taxon>
        <taxon>Magnoliopsida</taxon>
        <taxon>eudicotyledons</taxon>
        <taxon>Gunneridae</taxon>
        <taxon>Pentapetalae</taxon>
        <taxon>asterids</taxon>
        <taxon>campanulids</taxon>
        <taxon>Asterales</taxon>
        <taxon>Asteraceae</taxon>
        <taxon>Asteroideae</taxon>
        <taxon>Anthemideae</taxon>
        <taxon>Anthemidinae</taxon>
        <taxon>Tanacetum</taxon>
    </lineage>
</organism>
<dbReference type="EMBL" id="BKCJ010003916">
    <property type="protein sequence ID" value="GEU57933.1"/>
    <property type="molecule type" value="Genomic_DNA"/>
</dbReference>
<name>A0A6L2L7X7_TANCI</name>
<proteinExistence type="predicted"/>
<accession>A0A6L2L7X7</accession>
<comment type="caution">
    <text evidence="1">The sequence shown here is derived from an EMBL/GenBank/DDBJ whole genome shotgun (WGS) entry which is preliminary data.</text>
</comment>
<dbReference type="AlphaFoldDB" id="A0A6L2L7X7"/>
<evidence type="ECO:0000313" key="1">
    <source>
        <dbReference type="EMBL" id="GEU57933.1"/>
    </source>
</evidence>
<reference evidence="1" key="1">
    <citation type="journal article" date="2019" name="Sci. Rep.">
        <title>Draft genome of Tanacetum cinerariifolium, the natural source of mosquito coil.</title>
        <authorList>
            <person name="Yamashiro T."/>
            <person name="Shiraishi A."/>
            <person name="Satake H."/>
            <person name="Nakayama K."/>
        </authorList>
    </citation>
    <scope>NUCLEOTIDE SEQUENCE</scope>
</reference>
<gene>
    <name evidence="1" type="ORF">Tci_029911</name>
</gene>
<protein>
    <submittedName>
        <fullName evidence="1">Uncharacterized protein</fullName>
    </submittedName>
</protein>
<sequence>MKEDTLNHPSSLEMTLSNDSKPFNLTVSDWVVVKSRNRSMRGIERCGIWRIEDFLGMDTPYLLEGYGVLM</sequence>